<name>X0XU66_9ZZZZ</name>
<evidence type="ECO:0008006" key="2">
    <source>
        <dbReference type="Google" id="ProtNLM"/>
    </source>
</evidence>
<accession>X0XU66</accession>
<evidence type="ECO:0000313" key="1">
    <source>
        <dbReference type="EMBL" id="GAG28386.1"/>
    </source>
</evidence>
<dbReference type="Pfam" id="PF05014">
    <property type="entry name" value="Nuc_deoxyrib_tr"/>
    <property type="match status" value="1"/>
</dbReference>
<dbReference type="EMBL" id="BARS01047519">
    <property type="protein sequence ID" value="GAG28386.1"/>
    <property type="molecule type" value="Genomic_DNA"/>
</dbReference>
<sequence>MKAFLICPVRGHEETEFQPYVDQLKEVGFVVHFPPRDTDQIDPTGTGYKICQANRAAIEAADVVFIVWNGESQGSIFDLGMAFAMGKRIIPLSLPELTAHKSFQNMLTHMDQLQKLDDSAAFLYAMRNMEDY</sequence>
<proteinExistence type="predicted"/>
<dbReference type="InterPro" id="IPR007710">
    <property type="entry name" value="Nucleoside_deoxyribTrfase"/>
</dbReference>
<dbReference type="Gene3D" id="3.40.50.450">
    <property type="match status" value="1"/>
</dbReference>
<reference evidence="1" key="1">
    <citation type="journal article" date="2014" name="Front. Microbiol.">
        <title>High frequency of phylogenetically diverse reductive dehalogenase-homologous genes in deep subseafloor sedimentary metagenomes.</title>
        <authorList>
            <person name="Kawai M."/>
            <person name="Futagami T."/>
            <person name="Toyoda A."/>
            <person name="Takaki Y."/>
            <person name="Nishi S."/>
            <person name="Hori S."/>
            <person name="Arai W."/>
            <person name="Tsubouchi T."/>
            <person name="Morono Y."/>
            <person name="Uchiyama I."/>
            <person name="Ito T."/>
            <person name="Fujiyama A."/>
            <person name="Inagaki F."/>
            <person name="Takami H."/>
        </authorList>
    </citation>
    <scope>NUCLEOTIDE SEQUENCE</scope>
    <source>
        <strain evidence="1">Expedition CK06-06</strain>
    </source>
</reference>
<organism evidence="1">
    <name type="scientific">marine sediment metagenome</name>
    <dbReference type="NCBI Taxonomy" id="412755"/>
    <lineage>
        <taxon>unclassified sequences</taxon>
        <taxon>metagenomes</taxon>
        <taxon>ecological metagenomes</taxon>
    </lineage>
</organism>
<gene>
    <name evidence="1" type="ORF">S01H1_71366</name>
</gene>
<dbReference type="AlphaFoldDB" id="X0XU66"/>
<comment type="caution">
    <text evidence="1">The sequence shown here is derived from an EMBL/GenBank/DDBJ whole genome shotgun (WGS) entry which is preliminary data.</text>
</comment>
<dbReference type="SUPFAM" id="SSF52309">
    <property type="entry name" value="N-(deoxy)ribosyltransferase-like"/>
    <property type="match status" value="1"/>
</dbReference>
<protein>
    <recommendedName>
        <fullName evidence="2">Nucleoside 2-deoxyribosyltransferase</fullName>
    </recommendedName>
</protein>